<organism evidence="1 2">
    <name type="scientific">Chryseobacterium taklimakanense</name>
    <dbReference type="NCBI Taxonomy" id="536441"/>
    <lineage>
        <taxon>Bacteria</taxon>
        <taxon>Pseudomonadati</taxon>
        <taxon>Bacteroidota</taxon>
        <taxon>Flavobacteriia</taxon>
        <taxon>Flavobacteriales</taxon>
        <taxon>Weeksellaceae</taxon>
        <taxon>Chryseobacterium group</taxon>
        <taxon>Chryseobacterium</taxon>
    </lineage>
</organism>
<sequence length="141" mass="16667">MQNFKVRTYDVQQSAPEMAIFILNRGRNAGKPLQEPCPNCFIIYCSSPEQMETVYWTFYALWKHGFFHPHLCGSVIEMLRLCDLKILMRNFIQPAMEKSIQNPEMTLKIKATWELEKKIQQQAAAVQELRNSLVRRYYLTM</sequence>
<accession>A0A239WC09</accession>
<gene>
    <name evidence="1" type="ORF">SAMEA4412677_00096</name>
</gene>
<reference evidence="1 2" key="1">
    <citation type="submission" date="2017-06" db="EMBL/GenBank/DDBJ databases">
        <authorList>
            <consortium name="Pathogen Informatics"/>
        </authorList>
    </citation>
    <scope>NUCLEOTIDE SEQUENCE [LARGE SCALE GENOMIC DNA]</scope>
    <source>
        <strain evidence="1 2">NCTC13490</strain>
    </source>
</reference>
<evidence type="ECO:0000313" key="1">
    <source>
        <dbReference type="EMBL" id="SNV32047.1"/>
    </source>
</evidence>
<dbReference type="Proteomes" id="UP000215196">
    <property type="component" value="Chromosome 1"/>
</dbReference>
<dbReference type="Pfam" id="PF22105">
    <property type="entry name" value="DUF6943"/>
    <property type="match status" value="1"/>
</dbReference>
<dbReference type="KEGG" id="ctak:4412677_00096"/>
<evidence type="ECO:0000313" key="2">
    <source>
        <dbReference type="Proteomes" id="UP000215196"/>
    </source>
</evidence>
<dbReference type="RefSeq" id="WP_095069362.1">
    <property type="nucleotide sequence ID" value="NZ_LT906465.1"/>
</dbReference>
<keyword evidence="2" id="KW-1185">Reference proteome</keyword>
<dbReference type="EMBL" id="LT906465">
    <property type="protein sequence ID" value="SNV32047.1"/>
    <property type="molecule type" value="Genomic_DNA"/>
</dbReference>
<name>A0A239WC09_9FLAO</name>
<dbReference type="AlphaFoldDB" id="A0A239WC09"/>
<protein>
    <submittedName>
        <fullName evidence="1">Uncharacterized protein</fullName>
    </submittedName>
</protein>
<dbReference type="InterPro" id="IPR054223">
    <property type="entry name" value="DUF6943"/>
</dbReference>
<proteinExistence type="predicted"/>